<evidence type="ECO:0000313" key="4">
    <source>
        <dbReference type="Proteomes" id="UP000737018"/>
    </source>
</evidence>
<dbReference type="InterPro" id="IPR054593">
    <property type="entry name" value="Beta-mannosidase-like_N2"/>
</dbReference>
<dbReference type="Pfam" id="PF22666">
    <property type="entry name" value="Glyco_hydro_2_N2"/>
    <property type="match status" value="1"/>
</dbReference>
<dbReference type="SUPFAM" id="SSF49785">
    <property type="entry name" value="Galactose-binding domain-like"/>
    <property type="match status" value="1"/>
</dbReference>
<accession>A0A8J4RK00</accession>
<organism evidence="3 4">
    <name type="scientific">Castanea mollissima</name>
    <name type="common">Chinese chestnut</name>
    <dbReference type="NCBI Taxonomy" id="60419"/>
    <lineage>
        <taxon>Eukaryota</taxon>
        <taxon>Viridiplantae</taxon>
        <taxon>Streptophyta</taxon>
        <taxon>Embryophyta</taxon>
        <taxon>Tracheophyta</taxon>
        <taxon>Spermatophyta</taxon>
        <taxon>Magnoliopsida</taxon>
        <taxon>eudicotyledons</taxon>
        <taxon>Gunneridae</taxon>
        <taxon>Pentapetalae</taxon>
        <taxon>rosids</taxon>
        <taxon>fabids</taxon>
        <taxon>Fagales</taxon>
        <taxon>Fagaceae</taxon>
        <taxon>Castanea</taxon>
    </lineage>
</organism>
<reference evidence="3" key="1">
    <citation type="submission" date="2020-03" db="EMBL/GenBank/DDBJ databases">
        <title>Castanea mollissima Vanexum genome sequencing.</title>
        <authorList>
            <person name="Staton M."/>
        </authorList>
    </citation>
    <scope>NUCLEOTIDE SEQUENCE</scope>
    <source>
        <tissue evidence="3">Leaf</tissue>
    </source>
</reference>
<dbReference type="PANTHER" id="PTHR43536">
    <property type="entry name" value="MANNOSYLGLYCOPROTEIN ENDO-BETA-MANNOSIDASE"/>
    <property type="match status" value="1"/>
</dbReference>
<dbReference type="PANTHER" id="PTHR43536:SF1">
    <property type="entry name" value="MANNOSYLGLYCOPROTEIN ENDO-BETA-MANNOSIDASE"/>
    <property type="match status" value="1"/>
</dbReference>
<feature type="domain" description="Beta-mannosidase-like galactose-binding" evidence="2">
    <location>
        <begin position="142"/>
        <end position="232"/>
    </location>
</feature>
<dbReference type="Gene3D" id="2.60.120.260">
    <property type="entry name" value="Galactose-binding domain-like"/>
    <property type="match status" value="1"/>
</dbReference>
<dbReference type="InterPro" id="IPR008979">
    <property type="entry name" value="Galactose-bd-like_sf"/>
</dbReference>
<keyword evidence="4" id="KW-1185">Reference proteome</keyword>
<keyword evidence="1" id="KW-0378">Hydrolase</keyword>
<proteinExistence type="predicted"/>
<gene>
    <name evidence="3" type="ORF">CMV_009871</name>
</gene>
<dbReference type="AlphaFoldDB" id="A0A8J4RK00"/>
<dbReference type="EMBL" id="JRKL02001109">
    <property type="protein sequence ID" value="KAF3966001.1"/>
    <property type="molecule type" value="Genomic_DNA"/>
</dbReference>
<evidence type="ECO:0000259" key="2">
    <source>
        <dbReference type="Pfam" id="PF22666"/>
    </source>
</evidence>
<name>A0A8J4RK00_9ROSI</name>
<sequence length="291" mass="31981">MALGKTDKVNSQLSKGIFLANILKSMSAAGFVDFGVNSKDKVGSECSVLLIQGVDNKGTRSIDMGEIGQPNLALMEPKSDCGLSILGVSMVEEAAFPKVVSGKEESLADCNPLFTIIPSGMALSMEAHNDPEIELSNLGIWLGKQHLDLNFCGISYSVEVLNGHKKLMPKGVFQRHSLDVTDILHPDGQNLLAFPVHLPDHPGRIPHKGEHGGDHEIGKDVATQYVLGWDWMAPKRDRNTSIWDEVSVSITRRVKIIDPHLVSSFFDDYKRVYLHATTELENRSAWLLSVL</sequence>
<dbReference type="InterPro" id="IPR043534">
    <property type="entry name" value="EBDG/EBM"/>
</dbReference>
<dbReference type="GO" id="GO:0004553">
    <property type="term" value="F:hydrolase activity, hydrolyzing O-glycosyl compounds"/>
    <property type="evidence" value="ECO:0007669"/>
    <property type="project" value="InterPro"/>
</dbReference>
<protein>
    <recommendedName>
        <fullName evidence="2">Beta-mannosidase-like galactose-binding domain-containing protein</fullName>
    </recommendedName>
</protein>
<dbReference type="Proteomes" id="UP000737018">
    <property type="component" value="Unassembled WGS sequence"/>
</dbReference>
<evidence type="ECO:0000313" key="3">
    <source>
        <dbReference type="EMBL" id="KAF3966001.1"/>
    </source>
</evidence>
<dbReference type="OrthoDB" id="408532at2759"/>
<evidence type="ECO:0000256" key="1">
    <source>
        <dbReference type="ARBA" id="ARBA00022801"/>
    </source>
</evidence>
<comment type="caution">
    <text evidence="3">The sequence shown here is derived from an EMBL/GenBank/DDBJ whole genome shotgun (WGS) entry which is preliminary data.</text>
</comment>